<dbReference type="Pfam" id="PF06081">
    <property type="entry name" value="ArAE_1"/>
    <property type="match status" value="1"/>
</dbReference>
<feature type="transmembrane region" description="Helical" evidence="6">
    <location>
        <begin position="128"/>
        <end position="150"/>
    </location>
</feature>
<dbReference type="InterPro" id="IPR010343">
    <property type="entry name" value="ArAE_1"/>
</dbReference>
<evidence type="ECO:0000313" key="8">
    <source>
        <dbReference type="EMBL" id="MDN4493389.1"/>
    </source>
</evidence>
<dbReference type="InterPro" id="IPR021062">
    <property type="entry name" value="ArAE_1_C"/>
</dbReference>
<dbReference type="PANTHER" id="PTHR40064:SF1">
    <property type="entry name" value="MEMBRANE PROTEIN"/>
    <property type="match status" value="1"/>
</dbReference>
<keyword evidence="3 6" id="KW-0812">Transmembrane</keyword>
<comment type="subcellular location">
    <subcellularLocation>
        <location evidence="1">Cell membrane</location>
        <topology evidence="1">Multi-pass membrane protein</topology>
    </subcellularLocation>
</comment>
<dbReference type="PANTHER" id="PTHR40064">
    <property type="entry name" value="MEMBRANE PROTEIN-RELATED"/>
    <property type="match status" value="1"/>
</dbReference>
<keyword evidence="9" id="KW-1185">Reference proteome</keyword>
<evidence type="ECO:0000256" key="3">
    <source>
        <dbReference type="ARBA" id="ARBA00022692"/>
    </source>
</evidence>
<evidence type="ECO:0000259" key="7">
    <source>
        <dbReference type="Pfam" id="PF11728"/>
    </source>
</evidence>
<dbReference type="RefSeq" id="WP_301137697.1">
    <property type="nucleotide sequence ID" value="NZ_JAUHTQ010000004.1"/>
</dbReference>
<keyword evidence="5 6" id="KW-0472">Membrane</keyword>
<feature type="transmembrane region" description="Helical" evidence="6">
    <location>
        <begin position="12"/>
        <end position="33"/>
    </location>
</feature>
<feature type="transmembrane region" description="Helical" evidence="6">
    <location>
        <begin position="90"/>
        <end position="116"/>
    </location>
</feature>
<evidence type="ECO:0000256" key="6">
    <source>
        <dbReference type="SAM" id="Phobius"/>
    </source>
</evidence>
<reference evidence="8" key="1">
    <citation type="submission" date="2023-07" db="EMBL/GenBank/DDBJ databases">
        <title>Ureibacillus sp. isolated from freshwater well.</title>
        <authorList>
            <person name="Kirdat K."/>
            <person name="Bhatt A."/>
            <person name="Teware R."/>
            <person name="Bhavsar Y."/>
            <person name="Yadav A."/>
        </authorList>
    </citation>
    <scope>NUCLEOTIDE SEQUENCE</scope>
    <source>
        <strain evidence="8">BA0131</strain>
    </source>
</reference>
<dbReference type="InterPro" id="IPR052984">
    <property type="entry name" value="UPF0421"/>
</dbReference>
<evidence type="ECO:0000256" key="2">
    <source>
        <dbReference type="ARBA" id="ARBA00022475"/>
    </source>
</evidence>
<keyword evidence="2" id="KW-1003">Cell membrane</keyword>
<comment type="caution">
    <text evidence="8">The sequence shown here is derived from an EMBL/GenBank/DDBJ whole genome shotgun (WGS) entry which is preliminary data.</text>
</comment>
<dbReference type="EMBL" id="JAUHTQ010000004">
    <property type="protein sequence ID" value="MDN4493389.1"/>
    <property type="molecule type" value="Genomic_DNA"/>
</dbReference>
<accession>A0ABT8GPQ4</accession>
<evidence type="ECO:0000256" key="5">
    <source>
        <dbReference type="ARBA" id="ARBA00023136"/>
    </source>
</evidence>
<evidence type="ECO:0000256" key="1">
    <source>
        <dbReference type="ARBA" id="ARBA00004651"/>
    </source>
</evidence>
<name>A0ABT8GPQ4_9BACL</name>
<organism evidence="8 9">
    <name type="scientific">Ureibacillus aquaedulcis</name>
    <dbReference type="NCBI Taxonomy" id="3058421"/>
    <lineage>
        <taxon>Bacteria</taxon>
        <taxon>Bacillati</taxon>
        <taxon>Bacillota</taxon>
        <taxon>Bacilli</taxon>
        <taxon>Bacillales</taxon>
        <taxon>Caryophanaceae</taxon>
        <taxon>Ureibacillus</taxon>
    </lineage>
</organism>
<evidence type="ECO:0000313" key="9">
    <source>
        <dbReference type="Proteomes" id="UP001172743"/>
    </source>
</evidence>
<dbReference type="Gene3D" id="1.20.120.940">
    <property type="entry name" value="Putative aromatic acid exporter, C-terminal domain"/>
    <property type="match status" value="1"/>
</dbReference>
<gene>
    <name evidence="8" type="ORF">QYB95_07565</name>
</gene>
<dbReference type="InterPro" id="IPR038323">
    <property type="entry name" value="ArAE_1_C_sf"/>
</dbReference>
<proteinExistence type="predicted"/>
<dbReference type="Pfam" id="PF11728">
    <property type="entry name" value="ArAE_1_C"/>
    <property type="match status" value="1"/>
</dbReference>
<feature type="transmembrane region" description="Helical" evidence="6">
    <location>
        <begin position="60"/>
        <end position="78"/>
    </location>
</feature>
<evidence type="ECO:0000256" key="4">
    <source>
        <dbReference type="ARBA" id="ARBA00022989"/>
    </source>
</evidence>
<dbReference type="Proteomes" id="UP001172743">
    <property type="component" value="Unassembled WGS sequence"/>
</dbReference>
<feature type="domain" description="Putative aromatic acid exporter C-terminal" evidence="7">
    <location>
        <begin position="155"/>
        <end position="318"/>
    </location>
</feature>
<protein>
    <submittedName>
        <fullName evidence="8">Aromatic acid exporter family protein</fullName>
    </submittedName>
</protein>
<keyword evidence="4 6" id="KW-1133">Transmembrane helix</keyword>
<sequence length="336" mass="38472">MKEEVDIKRYKIGYRTIKTAVGATIAIAIASYFKLDFASSAAILTILCIQTTKKKSVHAVYTRFVASLVGMAFAYLLFETFGYNPIVLGIMILIFIPTIVSINVSAGFISSVVIIMHLYSEANFTVGLFLNELALMAIGFGTALAVNMYMGDYQKDLERYIDELEAIYRSIFSEIVKYLRNGDTSWDGKEIIEAENLLNKAKSLAFKDVENHLTRKQNEFYLYFDMREKQFEIIERVLPKITTLPVMVQQAELVADFMEDLAENVHSGNTAKSFREKLERVKKEFAKMPLPETHQKFLAMASLYQFIEEMDEYLVIKQSFKGFKKKEKKKAITEKV</sequence>